<dbReference type="UniPathway" id="UPA00070">
    <property type="reaction ID" value="UER00116"/>
</dbReference>
<evidence type="ECO:0000313" key="11">
    <source>
        <dbReference type="EMBL" id="RRQ52030.1"/>
    </source>
</evidence>
<comment type="caution">
    <text evidence="11">The sequence shown here is derived from an EMBL/GenBank/DDBJ whole genome shotgun (WGS) entry which is preliminary data.</text>
</comment>
<dbReference type="PANTHER" id="PTHR45753:SF6">
    <property type="entry name" value="ASPARTATE CARBAMOYLTRANSFERASE"/>
    <property type="match status" value="1"/>
</dbReference>
<feature type="binding site" evidence="8">
    <location>
        <position position="75"/>
    </location>
    <ligand>
        <name>carbamoyl phosphate</name>
        <dbReference type="ChEBI" id="CHEBI:58228"/>
    </ligand>
</feature>
<feature type="binding site" evidence="8">
    <location>
        <position position="240"/>
    </location>
    <ligand>
        <name>L-aspartate</name>
        <dbReference type="ChEBI" id="CHEBI:29991"/>
    </ligand>
</feature>
<feature type="binding site" evidence="8">
    <location>
        <position position="282"/>
    </location>
    <ligand>
        <name>carbamoyl phosphate</name>
        <dbReference type="ChEBI" id="CHEBI:58228"/>
    </ligand>
</feature>
<feature type="binding site" evidence="8">
    <location>
        <position position="186"/>
    </location>
    <ligand>
        <name>L-aspartate</name>
        <dbReference type="ChEBI" id="CHEBI:29991"/>
    </ligand>
</feature>
<dbReference type="Gene3D" id="3.40.50.1370">
    <property type="entry name" value="Aspartate/ornithine carbamoyltransferase"/>
    <property type="match status" value="2"/>
</dbReference>
<feature type="domain" description="Aspartate/ornithine carbamoyltransferase carbamoyl-P binding" evidence="10">
    <location>
        <begin position="22"/>
        <end position="165"/>
    </location>
</feature>
<comment type="pathway">
    <text evidence="2 8">Pyrimidine metabolism; UMP biosynthesis via de novo pathway; (S)-dihydroorotate from bicarbonate: step 2/3.</text>
</comment>
<dbReference type="GO" id="GO:0044205">
    <property type="term" value="P:'de novo' UMP biosynthetic process"/>
    <property type="evidence" value="ECO:0007669"/>
    <property type="project" value="UniProtKB-UniRule"/>
</dbReference>
<dbReference type="GO" id="GO:0005829">
    <property type="term" value="C:cytosol"/>
    <property type="evidence" value="ECO:0007669"/>
    <property type="project" value="TreeGrafter"/>
</dbReference>
<reference evidence="11 12" key="1">
    <citation type="submission" date="2018-12" db="EMBL/GenBank/DDBJ databases">
        <authorList>
            <person name="Kim S.-J."/>
            <person name="Jung G.-Y."/>
        </authorList>
    </citation>
    <scope>NUCLEOTIDE SEQUENCE [LARGE SCALE GENOMIC DNA]</scope>
    <source>
        <strain evidence="11 12">03SU3-P</strain>
    </source>
</reference>
<evidence type="ECO:0000256" key="4">
    <source>
        <dbReference type="ARBA" id="ARBA00022679"/>
    </source>
</evidence>
<keyword evidence="4 8" id="KW-0808">Transferase</keyword>
<feature type="domain" description="Aspartate/ornithine carbamoyltransferase Asp/Orn-binding" evidence="9">
    <location>
        <begin position="172"/>
        <end position="318"/>
    </location>
</feature>
<dbReference type="HAMAP" id="MF_00001">
    <property type="entry name" value="Asp_carb_tr"/>
    <property type="match status" value="1"/>
</dbReference>
<dbReference type="AlphaFoldDB" id="A0A3R8R4X8"/>
<name>A0A3R8R4X8_9SPHN</name>
<dbReference type="GO" id="GO:0004070">
    <property type="term" value="F:aspartate carbamoyltransferase activity"/>
    <property type="evidence" value="ECO:0007669"/>
    <property type="project" value="UniProtKB-UniRule"/>
</dbReference>
<dbReference type="NCBIfam" id="TIGR00670">
    <property type="entry name" value="asp_carb_tr"/>
    <property type="match status" value="1"/>
</dbReference>
<evidence type="ECO:0000259" key="9">
    <source>
        <dbReference type="Pfam" id="PF00185"/>
    </source>
</evidence>
<dbReference type="PROSITE" id="PS00097">
    <property type="entry name" value="CARBAMOYLTRANSFERASE"/>
    <property type="match status" value="1"/>
</dbReference>
<evidence type="ECO:0000256" key="3">
    <source>
        <dbReference type="ARBA" id="ARBA00008896"/>
    </source>
</evidence>
<dbReference type="Proteomes" id="UP000268553">
    <property type="component" value="Unassembled WGS sequence"/>
</dbReference>
<keyword evidence="5 8" id="KW-0665">Pyrimidine biosynthesis</keyword>
<dbReference type="InterPro" id="IPR006131">
    <property type="entry name" value="Asp_carbamoyltransf_Asp/Orn-bd"/>
</dbReference>
<evidence type="ECO:0000256" key="5">
    <source>
        <dbReference type="ARBA" id="ARBA00022975"/>
    </source>
</evidence>
<dbReference type="SUPFAM" id="SSF53671">
    <property type="entry name" value="Aspartate/ornithine carbamoyltransferase"/>
    <property type="match status" value="1"/>
</dbReference>
<evidence type="ECO:0000256" key="8">
    <source>
        <dbReference type="HAMAP-Rule" id="MF_00001"/>
    </source>
</evidence>
<dbReference type="NCBIfam" id="NF002032">
    <property type="entry name" value="PRK00856.1"/>
    <property type="match status" value="1"/>
</dbReference>
<protein>
    <recommendedName>
        <fullName evidence="8">Aspartate carbamoyltransferase</fullName>
        <ecNumber evidence="8">2.1.3.2</ecNumber>
    </recommendedName>
    <alternativeName>
        <fullName evidence="8">Aspartate transcarbamylase</fullName>
        <shortName evidence="8">ATCase</shortName>
    </alternativeName>
</protein>
<feature type="binding site" evidence="8">
    <location>
        <position position="76"/>
    </location>
    <ligand>
        <name>carbamoyl phosphate</name>
        <dbReference type="ChEBI" id="CHEBI:58228"/>
    </ligand>
</feature>
<feature type="binding site" evidence="8">
    <location>
        <position position="103"/>
    </location>
    <ligand>
        <name>L-aspartate</name>
        <dbReference type="ChEBI" id="CHEBI:29991"/>
    </ligand>
</feature>
<dbReference type="OrthoDB" id="9774690at2"/>
<feature type="binding site" evidence="8">
    <location>
        <position position="125"/>
    </location>
    <ligand>
        <name>carbamoyl phosphate</name>
        <dbReference type="ChEBI" id="CHEBI:58228"/>
    </ligand>
</feature>
<comment type="subunit">
    <text evidence="8">Heterododecamer (2C3:3R2) of six catalytic PyrB chains organized as two trimers (C3), and six regulatory PyrI chains organized as three dimers (R2).</text>
</comment>
<dbReference type="InterPro" id="IPR036901">
    <property type="entry name" value="Asp/Orn_carbamoylTrfase_sf"/>
</dbReference>
<evidence type="ECO:0000256" key="6">
    <source>
        <dbReference type="ARBA" id="ARBA00043884"/>
    </source>
</evidence>
<feature type="binding site" evidence="8">
    <location>
        <position position="153"/>
    </location>
    <ligand>
        <name>carbamoyl phosphate</name>
        <dbReference type="ChEBI" id="CHEBI:58228"/>
    </ligand>
</feature>
<dbReference type="Pfam" id="PF02729">
    <property type="entry name" value="OTCace_N"/>
    <property type="match status" value="1"/>
</dbReference>
<dbReference type="InterPro" id="IPR006130">
    <property type="entry name" value="Asp/Orn_carbamoylTrfase"/>
</dbReference>
<gene>
    <name evidence="8" type="primary">pyrB</name>
    <name evidence="11" type="ORF">D7D48_03920</name>
</gene>
<dbReference type="GO" id="GO:0016597">
    <property type="term" value="F:amino acid binding"/>
    <property type="evidence" value="ECO:0007669"/>
    <property type="project" value="InterPro"/>
</dbReference>
<evidence type="ECO:0000256" key="7">
    <source>
        <dbReference type="ARBA" id="ARBA00048859"/>
    </source>
</evidence>
<feature type="binding site" evidence="8">
    <location>
        <position position="156"/>
    </location>
    <ligand>
        <name>carbamoyl phosphate</name>
        <dbReference type="ChEBI" id="CHEBI:58228"/>
    </ligand>
</feature>
<evidence type="ECO:0000256" key="1">
    <source>
        <dbReference type="ARBA" id="ARBA00003822"/>
    </source>
</evidence>
<dbReference type="InterPro" id="IPR006132">
    <property type="entry name" value="Asp/Orn_carbamoyltranf_P-bd"/>
</dbReference>
<dbReference type="PANTHER" id="PTHR45753">
    <property type="entry name" value="ORNITHINE CARBAMOYLTRANSFERASE, MITOCHONDRIAL"/>
    <property type="match status" value="1"/>
</dbReference>
<sequence>MTWTTPFAADSFPSGSDAFPHKHLLGIAGLQPWEILYILKEAEQWVKLNRAGAAKHADTLSGLTIINAFFENSTRTLLSFEIAGKRLGADVVNMHAAQSSVKKGETLIDTAMTLNAMRADAIVIRHGSSGAVQLISSKVDCPVLNAGDGSHEHPTQALLDALTILRRKGKVEGQTVVICGDVLHSRVARSNLFCLKSLGAEVRVVAPPALMPSGIEAFGAIPFTNFDAALDGADVIMMLRLQNERMQGDFIPSPREYFHLYGLDERRLALAKPDALVMHPGPMNRGVEIASSVADHVDRSAITEQVEMGVAVRMACLDILTRKARGQEGWA</sequence>
<comment type="catalytic activity">
    <reaction evidence="7 8">
        <text>carbamoyl phosphate + L-aspartate = N-carbamoyl-L-aspartate + phosphate + H(+)</text>
        <dbReference type="Rhea" id="RHEA:20013"/>
        <dbReference type="ChEBI" id="CHEBI:15378"/>
        <dbReference type="ChEBI" id="CHEBI:29991"/>
        <dbReference type="ChEBI" id="CHEBI:32814"/>
        <dbReference type="ChEBI" id="CHEBI:43474"/>
        <dbReference type="ChEBI" id="CHEBI:58228"/>
        <dbReference type="EC" id="2.1.3.2"/>
    </reaction>
</comment>
<dbReference type="RefSeq" id="WP_125230046.1">
    <property type="nucleotide sequence ID" value="NZ_RWJI01000001.1"/>
</dbReference>
<dbReference type="GO" id="GO:0006207">
    <property type="term" value="P:'de novo' pyrimidine nucleobase biosynthetic process"/>
    <property type="evidence" value="ECO:0007669"/>
    <property type="project" value="InterPro"/>
</dbReference>
<accession>A0A3R8R4X8</accession>
<evidence type="ECO:0000259" key="10">
    <source>
        <dbReference type="Pfam" id="PF02729"/>
    </source>
</evidence>
<proteinExistence type="inferred from homology"/>
<dbReference type="EMBL" id="RWJI01000001">
    <property type="protein sequence ID" value="RRQ52030.1"/>
    <property type="molecule type" value="Genomic_DNA"/>
</dbReference>
<dbReference type="EC" id="2.1.3.2" evidence="8"/>
<dbReference type="PRINTS" id="PR00100">
    <property type="entry name" value="AOTCASE"/>
</dbReference>
<comment type="similarity">
    <text evidence="3 8">Belongs to the aspartate/ornithine carbamoyltransferase superfamily. ATCase family.</text>
</comment>
<dbReference type="InterPro" id="IPR002082">
    <property type="entry name" value="Asp_carbamoyltransf"/>
</dbReference>
<dbReference type="GO" id="GO:0006520">
    <property type="term" value="P:amino acid metabolic process"/>
    <property type="evidence" value="ECO:0007669"/>
    <property type="project" value="InterPro"/>
</dbReference>
<dbReference type="FunFam" id="3.40.50.1370:FF:000007">
    <property type="entry name" value="Aspartate carbamoyltransferase"/>
    <property type="match status" value="1"/>
</dbReference>
<dbReference type="PRINTS" id="PR00101">
    <property type="entry name" value="ATCASE"/>
</dbReference>
<feature type="binding site" evidence="8">
    <location>
        <position position="281"/>
    </location>
    <ligand>
        <name>carbamoyl phosphate</name>
        <dbReference type="ChEBI" id="CHEBI:58228"/>
    </ligand>
</feature>
<comment type="function">
    <text evidence="1">Reversibly catalyzes the transfer of the carbamoyl group from carbamoyl phosphate (CP) to the N(epsilon) atom of ornithine (ORN) to produce L-citrulline.</text>
</comment>
<evidence type="ECO:0000256" key="2">
    <source>
        <dbReference type="ARBA" id="ARBA00004852"/>
    </source>
</evidence>
<comment type="function">
    <text evidence="6 8">Catalyzes the condensation of carbamoyl phosphate and aspartate to form carbamoyl aspartate and inorganic phosphate, the committed step in the de novo pyrimidine nucleotide biosynthesis pathway.</text>
</comment>
<keyword evidence="12" id="KW-1185">Reference proteome</keyword>
<dbReference type="Pfam" id="PF00185">
    <property type="entry name" value="OTCace"/>
    <property type="match status" value="1"/>
</dbReference>
<evidence type="ECO:0000313" key="12">
    <source>
        <dbReference type="Proteomes" id="UP000268553"/>
    </source>
</evidence>
<organism evidence="11 12">
    <name type="scientific">Sphingorhabdus wooponensis</name>
    <dbReference type="NCBI Taxonomy" id="940136"/>
    <lineage>
        <taxon>Bacteria</taxon>
        <taxon>Pseudomonadati</taxon>
        <taxon>Pseudomonadota</taxon>
        <taxon>Alphaproteobacteria</taxon>
        <taxon>Sphingomonadales</taxon>
        <taxon>Sphingomonadaceae</taxon>
        <taxon>Sphingorhabdus</taxon>
    </lineage>
</organism>